<evidence type="ECO:0000313" key="2">
    <source>
        <dbReference type="EMBL" id="KAL2338814.1"/>
    </source>
</evidence>
<reference evidence="2 3" key="1">
    <citation type="submission" date="2024-08" db="EMBL/GenBank/DDBJ databases">
        <title>Insights into the chromosomal genome structure of Flemingia macrophylla.</title>
        <authorList>
            <person name="Ding Y."/>
            <person name="Zhao Y."/>
            <person name="Bi W."/>
            <person name="Wu M."/>
            <person name="Zhao G."/>
            <person name="Gong Y."/>
            <person name="Li W."/>
            <person name="Zhang P."/>
        </authorList>
    </citation>
    <scope>NUCLEOTIDE SEQUENCE [LARGE SCALE GENOMIC DNA]</scope>
    <source>
        <strain evidence="2">DYQJB</strain>
        <tissue evidence="2">Leaf</tissue>
    </source>
</reference>
<evidence type="ECO:0000256" key="1">
    <source>
        <dbReference type="SAM" id="MobiDB-lite"/>
    </source>
</evidence>
<name>A0ABD1MSQ3_9FABA</name>
<dbReference type="PANTHER" id="PTHR36369">
    <property type="entry name" value="TRANSMEMBRANE PROTEIN"/>
    <property type="match status" value="1"/>
</dbReference>
<dbReference type="EMBL" id="JBGMDY010000004">
    <property type="protein sequence ID" value="KAL2338814.1"/>
    <property type="molecule type" value="Genomic_DNA"/>
</dbReference>
<dbReference type="Proteomes" id="UP001603857">
    <property type="component" value="Unassembled WGS sequence"/>
</dbReference>
<comment type="caution">
    <text evidence="2">The sequence shown here is derived from an EMBL/GenBank/DDBJ whole genome shotgun (WGS) entry which is preliminary data.</text>
</comment>
<keyword evidence="3" id="KW-1185">Reference proteome</keyword>
<gene>
    <name evidence="2" type="ORF">Fmac_013260</name>
</gene>
<dbReference type="AlphaFoldDB" id="A0ABD1MSQ3"/>
<dbReference type="PANTHER" id="PTHR36369:SF1">
    <property type="entry name" value="TRANSMEMBRANE PROTEIN"/>
    <property type="match status" value="1"/>
</dbReference>
<sequence>MLSSISANFGTPMAGQNCIIEESEASEGADSEHLMRGGGPSLELPQFRFPQPPQQLLDLARTRFMGRNPTELLPPPQGPIPEPTGPAPPELLPTGPQPTALTVTEAVDGRDEWWESWERFLRIRRGQNPKGCYTFQDLTALNGSVVRLWDDAALHAGDT</sequence>
<proteinExistence type="predicted"/>
<feature type="compositionally biased region" description="Pro residues" evidence="1">
    <location>
        <begin position="72"/>
        <end position="91"/>
    </location>
</feature>
<accession>A0ABD1MSQ3</accession>
<feature type="region of interest" description="Disordered" evidence="1">
    <location>
        <begin position="67"/>
        <end position="97"/>
    </location>
</feature>
<organism evidence="2 3">
    <name type="scientific">Flemingia macrophylla</name>
    <dbReference type="NCBI Taxonomy" id="520843"/>
    <lineage>
        <taxon>Eukaryota</taxon>
        <taxon>Viridiplantae</taxon>
        <taxon>Streptophyta</taxon>
        <taxon>Embryophyta</taxon>
        <taxon>Tracheophyta</taxon>
        <taxon>Spermatophyta</taxon>
        <taxon>Magnoliopsida</taxon>
        <taxon>eudicotyledons</taxon>
        <taxon>Gunneridae</taxon>
        <taxon>Pentapetalae</taxon>
        <taxon>rosids</taxon>
        <taxon>fabids</taxon>
        <taxon>Fabales</taxon>
        <taxon>Fabaceae</taxon>
        <taxon>Papilionoideae</taxon>
        <taxon>50 kb inversion clade</taxon>
        <taxon>NPAAA clade</taxon>
        <taxon>indigoferoid/millettioid clade</taxon>
        <taxon>Phaseoleae</taxon>
        <taxon>Flemingia</taxon>
    </lineage>
</organism>
<protein>
    <submittedName>
        <fullName evidence="2">Uncharacterized protein</fullName>
    </submittedName>
</protein>
<evidence type="ECO:0000313" key="3">
    <source>
        <dbReference type="Proteomes" id="UP001603857"/>
    </source>
</evidence>